<evidence type="ECO:0000313" key="1">
    <source>
        <dbReference type="EMBL" id="TNJ28746.1"/>
    </source>
</evidence>
<evidence type="ECO:0000313" key="2">
    <source>
        <dbReference type="Proteomes" id="UP000315496"/>
    </source>
</evidence>
<name>A0A4Z1SS71_GIAMU</name>
<dbReference type="AlphaFoldDB" id="A0A4Z1SS71"/>
<dbReference type="Proteomes" id="UP000315496">
    <property type="component" value="Chromosome 2"/>
</dbReference>
<dbReference type="EMBL" id="VDLU01000002">
    <property type="protein sequence ID" value="TNJ28746.1"/>
    <property type="molecule type" value="Genomic_DNA"/>
</dbReference>
<protein>
    <submittedName>
        <fullName evidence="1">Uncharacterized protein</fullName>
    </submittedName>
</protein>
<dbReference type="VEuPathDB" id="GiardiaDB:GMRT_13783"/>
<proteinExistence type="predicted"/>
<reference evidence="1 2" key="1">
    <citation type="submission" date="2019-05" db="EMBL/GenBank/DDBJ databases">
        <title>The compact genome of Giardia muris reveals important steps in the evolution of intestinal protozoan parasites.</title>
        <authorList>
            <person name="Xu F."/>
            <person name="Jimenez-Gonzalez A."/>
            <person name="Einarsson E."/>
            <person name="Astvaldsson A."/>
            <person name="Peirasmaki D."/>
            <person name="Eckmann L."/>
            <person name="Andersson J.O."/>
            <person name="Svard S.G."/>
            <person name="Jerlstrom-Hultqvist J."/>
        </authorList>
    </citation>
    <scope>NUCLEOTIDE SEQUENCE [LARGE SCALE GENOMIC DNA]</scope>
    <source>
        <strain evidence="1 2">Roberts-Thomson</strain>
    </source>
</reference>
<dbReference type="InterPro" id="IPR029052">
    <property type="entry name" value="Metallo-depent_PP-like"/>
</dbReference>
<accession>A0A4Z1SS71</accession>
<gene>
    <name evidence="1" type="ORF">GMRT_13783</name>
</gene>
<sequence length="567" mass="62866">MFEDNHQLTLLVISDVRGDFFRLDALLTELKREQVLPHAVLVVGGLTCGDPTHFNEDEHVIDTLAQYSSVARILPRFAPTVLVVYGASDPSVTLRRMQTQDTLHSALMSGHISEFSMIFDVSLCAVRLAPFLVVVGASGAAGTPPVHDYKPALIDSPIDATPVHSGLCRDSQLDLPITVGSKNIPRLCTTPEPVLNDPHPIRDPYPPYPFGPFTSPYQLVECLHNSAKYTHEMNTHTFYVQAVRAYQQVLEQVAQKVSFDNSTTSSGTWKLTPDSMMVALLRFSLATEELSREERHAIRQYGPAFGISAERIHELLPDQRDDILGGVVKESILPPSQRFDASSPIQNDLRDHIPTIHPPLSYPVLDSMGKTVDFLQIYRKKVSLANEFAPIHERNTTVIVSNGAVVETPLDQETIGAFHRQLISRPGQLILAANVCTLSSIFIDKPRPGWKKAYEAVETLRRYDRERDSLILLTHQGPAGTSTTWDSTRDVETGSEGLRSLAKTMPRVIAHLHGRTHTPRATKDMLDDTLVFNPGSLQGGCYGLISLERDGARWVITDASTHQLRLS</sequence>
<dbReference type="OrthoDB" id="10257878at2759"/>
<comment type="caution">
    <text evidence="1">The sequence shown here is derived from an EMBL/GenBank/DDBJ whole genome shotgun (WGS) entry which is preliminary data.</text>
</comment>
<dbReference type="CDD" id="cd00838">
    <property type="entry name" value="MPP_superfamily"/>
    <property type="match status" value="1"/>
</dbReference>
<dbReference type="PANTHER" id="PTHR37523:SF1">
    <property type="entry name" value="CALCINEURIN-LIKE PHOSPHOESTERASE DOMAIN-CONTAINING PROTEIN"/>
    <property type="match status" value="1"/>
</dbReference>
<dbReference type="PANTHER" id="PTHR37523">
    <property type="entry name" value="METALLOPHOSPHOESTERASE"/>
    <property type="match status" value="1"/>
</dbReference>
<dbReference type="SUPFAM" id="SSF56300">
    <property type="entry name" value="Metallo-dependent phosphatases"/>
    <property type="match status" value="1"/>
</dbReference>
<organism evidence="1 2">
    <name type="scientific">Giardia muris</name>
    <dbReference type="NCBI Taxonomy" id="5742"/>
    <lineage>
        <taxon>Eukaryota</taxon>
        <taxon>Metamonada</taxon>
        <taxon>Diplomonadida</taxon>
        <taxon>Hexamitidae</taxon>
        <taxon>Giardiinae</taxon>
        <taxon>Giardia</taxon>
    </lineage>
</organism>
<keyword evidence="2" id="KW-1185">Reference proteome</keyword>
<dbReference type="Gene3D" id="3.60.21.10">
    <property type="match status" value="1"/>
</dbReference>